<evidence type="ECO:0000259" key="14">
    <source>
        <dbReference type="Pfam" id="PF00593"/>
    </source>
</evidence>
<reference evidence="16 17" key="1">
    <citation type="journal article" date="2014" name="Int. J. Syst. Evol. Microbiol.">
        <title>Solimonas terrae sp. nov., isolated from soil.</title>
        <authorList>
            <person name="Kim S.J."/>
            <person name="Moon J.Y."/>
            <person name="Weon H.Y."/>
            <person name="Ahn J.H."/>
            <person name="Chen W.M."/>
            <person name="Kwon S.W."/>
        </authorList>
    </citation>
    <scope>NUCLEOTIDE SEQUENCE [LARGE SCALE GENOMIC DNA]</scope>
    <source>
        <strain evidence="16 17">KIS83-12</strain>
    </source>
</reference>
<keyword evidence="3 11" id="KW-1134">Transmembrane beta strand</keyword>
<dbReference type="Gene3D" id="2.40.170.20">
    <property type="entry name" value="TonB-dependent receptor, beta-barrel domain"/>
    <property type="match status" value="1"/>
</dbReference>
<evidence type="ECO:0000256" key="6">
    <source>
        <dbReference type="ARBA" id="ARBA00023004"/>
    </source>
</evidence>
<evidence type="ECO:0000256" key="7">
    <source>
        <dbReference type="ARBA" id="ARBA00023065"/>
    </source>
</evidence>
<comment type="subcellular location">
    <subcellularLocation>
        <location evidence="1 11">Cell outer membrane</location>
        <topology evidence="1 11">Multi-pass membrane protein</topology>
    </subcellularLocation>
</comment>
<keyword evidence="2 11" id="KW-0813">Transport</keyword>
<keyword evidence="6" id="KW-0408">Iron</keyword>
<sequence>MNKQYLSAVALGASLMVSLSASAATQPESVAAADGAATADAGAATAAATDAPASDASAPADDAIETVVVTARKRAERLQDVPVAVTAISGEALEEQHITQAKDIAALTPGLNITSDSVSRSFVDIRGVGTTLIDTVQPGVGIFLDGVYQPNTSYLNTPLLDVDRIEVLRGPQGTLFGQNTLGGAINIITRQPTDQLSGKLTGSLAGPDDYRQLAGSISGALVPGVLRGRLGAAYQHQDGFLDNTLAGGDANPLDQKAVNGALIYEPIADARFTLSGYYNRVFGGSTPYADVTGPTDYSDKVTTNENSLTTLRYSGGNLKSEFELAPIASKLTVLTAYDVRSGEGHGDGDYGPYDVYRVSRADTRFHTTTGELRLDTHYAENLSSLFGVFADRNIYGIDGELDVVTGPGTSVPVPSQARIETGVYALYGTMFWNPTQTTELTAGLRYDHQHVVASGDSTGQIKASELEPRLTFKKNWTPDTMSYASVSRGFRGGGVNPPGSPNPTYQGDSVWTYELGSKLSLLDRHLNLDVAAFYNDYRHFIGQNALAPSTLGAGFVAVNLNTGTVHSPGIEAQLQGVINPHWTVNGGLTYLHSRISDASEYEDTTGKQIPSDRILFLPDWSAFAGTRYSLDLLGDKLIFDVNATYKGARNGSTSDPNSVPRLKDYTLLNGAITWRAANWEVALWGSNLTDEKYFSSYIDRSILEQAGLVGPLSTDVGIIGDGRRVGIRVGTYF</sequence>
<dbReference type="EMBL" id="JAAMOW010000007">
    <property type="protein sequence ID" value="NGY05843.1"/>
    <property type="molecule type" value="Genomic_DNA"/>
</dbReference>
<evidence type="ECO:0000256" key="12">
    <source>
        <dbReference type="RuleBase" id="RU003357"/>
    </source>
</evidence>
<dbReference type="CDD" id="cd01347">
    <property type="entry name" value="ligand_gated_channel"/>
    <property type="match status" value="1"/>
</dbReference>
<keyword evidence="10 11" id="KW-0998">Cell outer membrane</keyword>
<evidence type="ECO:0000256" key="13">
    <source>
        <dbReference type="SAM" id="SignalP"/>
    </source>
</evidence>
<protein>
    <submittedName>
        <fullName evidence="16">TonB-dependent receptor</fullName>
    </submittedName>
</protein>
<evidence type="ECO:0000313" key="16">
    <source>
        <dbReference type="EMBL" id="NGY05843.1"/>
    </source>
</evidence>
<evidence type="ECO:0000256" key="4">
    <source>
        <dbReference type="ARBA" id="ARBA00022496"/>
    </source>
</evidence>
<comment type="caution">
    <text evidence="16">The sequence shown here is derived from an EMBL/GenBank/DDBJ whole genome shotgun (WGS) entry which is preliminary data.</text>
</comment>
<keyword evidence="5 11" id="KW-0812">Transmembrane</keyword>
<dbReference type="GO" id="GO:0006826">
    <property type="term" value="P:iron ion transport"/>
    <property type="evidence" value="ECO:0007669"/>
    <property type="project" value="UniProtKB-KW"/>
</dbReference>
<evidence type="ECO:0000256" key="9">
    <source>
        <dbReference type="ARBA" id="ARBA00023136"/>
    </source>
</evidence>
<dbReference type="Proteomes" id="UP000472676">
    <property type="component" value="Unassembled WGS sequence"/>
</dbReference>
<evidence type="ECO:0000256" key="8">
    <source>
        <dbReference type="ARBA" id="ARBA00023077"/>
    </source>
</evidence>
<evidence type="ECO:0000256" key="1">
    <source>
        <dbReference type="ARBA" id="ARBA00004571"/>
    </source>
</evidence>
<keyword evidence="7" id="KW-0406">Ion transport</keyword>
<evidence type="ECO:0000256" key="11">
    <source>
        <dbReference type="PROSITE-ProRule" id="PRU01360"/>
    </source>
</evidence>
<name>A0A6M2BUP9_9GAMM</name>
<feature type="domain" description="TonB-dependent receptor-like beta-barrel" evidence="14">
    <location>
        <begin position="273"/>
        <end position="688"/>
    </location>
</feature>
<dbReference type="AlphaFoldDB" id="A0A6M2BUP9"/>
<dbReference type="SUPFAM" id="SSF56935">
    <property type="entry name" value="Porins"/>
    <property type="match status" value="1"/>
</dbReference>
<accession>A0A6M2BUP9</accession>
<organism evidence="16 17">
    <name type="scientific">Solimonas terrae</name>
    <dbReference type="NCBI Taxonomy" id="1396819"/>
    <lineage>
        <taxon>Bacteria</taxon>
        <taxon>Pseudomonadati</taxon>
        <taxon>Pseudomonadota</taxon>
        <taxon>Gammaproteobacteria</taxon>
        <taxon>Nevskiales</taxon>
        <taxon>Nevskiaceae</taxon>
        <taxon>Solimonas</taxon>
    </lineage>
</organism>
<keyword evidence="13" id="KW-0732">Signal</keyword>
<dbReference type="InterPro" id="IPR012910">
    <property type="entry name" value="Plug_dom"/>
</dbReference>
<proteinExistence type="inferred from homology"/>
<dbReference type="GO" id="GO:0009279">
    <property type="term" value="C:cell outer membrane"/>
    <property type="evidence" value="ECO:0007669"/>
    <property type="project" value="UniProtKB-SubCell"/>
</dbReference>
<dbReference type="Pfam" id="PF07715">
    <property type="entry name" value="Plug"/>
    <property type="match status" value="1"/>
</dbReference>
<evidence type="ECO:0000256" key="10">
    <source>
        <dbReference type="ARBA" id="ARBA00023237"/>
    </source>
</evidence>
<dbReference type="PANTHER" id="PTHR32552">
    <property type="entry name" value="FERRICHROME IRON RECEPTOR-RELATED"/>
    <property type="match status" value="1"/>
</dbReference>
<dbReference type="PROSITE" id="PS52016">
    <property type="entry name" value="TONB_DEPENDENT_REC_3"/>
    <property type="match status" value="1"/>
</dbReference>
<gene>
    <name evidence="16" type="ORF">G7Y85_13805</name>
</gene>
<dbReference type="InterPro" id="IPR036942">
    <property type="entry name" value="Beta-barrel_TonB_sf"/>
</dbReference>
<evidence type="ECO:0000256" key="3">
    <source>
        <dbReference type="ARBA" id="ARBA00022452"/>
    </source>
</evidence>
<keyword evidence="8 12" id="KW-0798">TonB box</keyword>
<feature type="chain" id="PRO_5026849425" evidence="13">
    <location>
        <begin position="24"/>
        <end position="733"/>
    </location>
</feature>
<feature type="domain" description="TonB-dependent receptor plug" evidence="15">
    <location>
        <begin position="78"/>
        <end position="184"/>
    </location>
</feature>
<dbReference type="RefSeq" id="WP_166258153.1">
    <property type="nucleotide sequence ID" value="NZ_JAAMOW010000007.1"/>
</dbReference>
<keyword evidence="16" id="KW-0675">Receptor</keyword>
<dbReference type="InterPro" id="IPR000531">
    <property type="entry name" value="Beta-barrel_TonB"/>
</dbReference>
<evidence type="ECO:0000259" key="15">
    <source>
        <dbReference type="Pfam" id="PF07715"/>
    </source>
</evidence>
<keyword evidence="17" id="KW-1185">Reference proteome</keyword>
<evidence type="ECO:0000256" key="5">
    <source>
        <dbReference type="ARBA" id="ARBA00022692"/>
    </source>
</evidence>
<feature type="signal peptide" evidence="13">
    <location>
        <begin position="1"/>
        <end position="23"/>
    </location>
</feature>
<comment type="similarity">
    <text evidence="11 12">Belongs to the TonB-dependent receptor family.</text>
</comment>
<dbReference type="InterPro" id="IPR039426">
    <property type="entry name" value="TonB-dep_rcpt-like"/>
</dbReference>
<evidence type="ECO:0000256" key="2">
    <source>
        <dbReference type="ARBA" id="ARBA00022448"/>
    </source>
</evidence>
<evidence type="ECO:0000313" key="17">
    <source>
        <dbReference type="Proteomes" id="UP000472676"/>
    </source>
</evidence>
<dbReference type="Pfam" id="PF00593">
    <property type="entry name" value="TonB_dep_Rec_b-barrel"/>
    <property type="match status" value="1"/>
</dbReference>
<dbReference type="PANTHER" id="PTHR32552:SF81">
    <property type="entry name" value="TONB-DEPENDENT OUTER MEMBRANE RECEPTOR"/>
    <property type="match status" value="1"/>
</dbReference>
<keyword evidence="9 11" id="KW-0472">Membrane</keyword>
<keyword evidence="4" id="KW-0410">Iron transport</keyword>